<comment type="caution">
    <text evidence="2">The sequence shown here is derived from an EMBL/GenBank/DDBJ whole genome shotgun (WGS) entry which is preliminary data.</text>
</comment>
<accession>A0A9P9HAM2</accession>
<gene>
    <name evidence="2" type="ORF">BKA55DRAFT_674997</name>
</gene>
<dbReference type="RefSeq" id="XP_046049993.1">
    <property type="nucleotide sequence ID" value="XM_046198060.1"/>
</dbReference>
<dbReference type="GeneID" id="70228014"/>
<dbReference type="AlphaFoldDB" id="A0A9P9HAM2"/>
<keyword evidence="3" id="KW-1185">Reference proteome</keyword>
<evidence type="ECO:0000313" key="3">
    <source>
        <dbReference type="Proteomes" id="UP000720189"/>
    </source>
</evidence>
<dbReference type="OrthoDB" id="5089510at2759"/>
<evidence type="ECO:0000256" key="1">
    <source>
        <dbReference type="SAM" id="MobiDB-lite"/>
    </source>
</evidence>
<dbReference type="EMBL" id="JAGMUX010000007">
    <property type="protein sequence ID" value="KAH7253746.1"/>
    <property type="molecule type" value="Genomic_DNA"/>
</dbReference>
<feature type="compositionally biased region" description="Polar residues" evidence="1">
    <location>
        <begin position="58"/>
        <end position="73"/>
    </location>
</feature>
<feature type="compositionally biased region" description="Acidic residues" evidence="1">
    <location>
        <begin position="20"/>
        <end position="33"/>
    </location>
</feature>
<organism evidence="2 3">
    <name type="scientific">Fusarium redolens</name>
    <dbReference type="NCBI Taxonomy" id="48865"/>
    <lineage>
        <taxon>Eukaryota</taxon>
        <taxon>Fungi</taxon>
        <taxon>Dikarya</taxon>
        <taxon>Ascomycota</taxon>
        <taxon>Pezizomycotina</taxon>
        <taxon>Sordariomycetes</taxon>
        <taxon>Hypocreomycetidae</taxon>
        <taxon>Hypocreales</taxon>
        <taxon>Nectriaceae</taxon>
        <taxon>Fusarium</taxon>
        <taxon>Fusarium redolens species complex</taxon>
    </lineage>
</organism>
<protein>
    <submittedName>
        <fullName evidence="2">Uncharacterized protein</fullName>
    </submittedName>
</protein>
<dbReference type="Proteomes" id="UP000720189">
    <property type="component" value="Unassembled WGS sequence"/>
</dbReference>
<feature type="region of interest" description="Disordered" evidence="1">
    <location>
        <begin position="1"/>
        <end position="94"/>
    </location>
</feature>
<proteinExistence type="predicted"/>
<reference evidence="2" key="1">
    <citation type="journal article" date="2021" name="Nat. Commun.">
        <title>Genetic determinants of endophytism in the Arabidopsis root mycobiome.</title>
        <authorList>
            <person name="Mesny F."/>
            <person name="Miyauchi S."/>
            <person name="Thiergart T."/>
            <person name="Pickel B."/>
            <person name="Atanasova L."/>
            <person name="Karlsson M."/>
            <person name="Huettel B."/>
            <person name="Barry K.W."/>
            <person name="Haridas S."/>
            <person name="Chen C."/>
            <person name="Bauer D."/>
            <person name="Andreopoulos W."/>
            <person name="Pangilinan J."/>
            <person name="LaButti K."/>
            <person name="Riley R."/>
            <person name="Lipzen A."/>
            <person name="Clum A."/>
            <person name="Drula E."/>
            <person name="Henrissat B."/>
            <person name="Kohler A."/>
            <person name="Grigoriev I.V."/>
            <person name="Martin F.M."/>
            <person name="Hacquard S."/>
        </authorList>
    </citation>
    <scope>NUCLEOTIDE SEQUENCE</scope>
    <source>
        <strain evidence="2">MPI-CAGE-AT-0023</strain>
    </source>
</reference>
<sequence length="175" mass="18594">MSGSSFNLGTEKPVQSADIEMPDAPDESVDIEMPDAPGDRNAVSSEDGIKQSGCGRPPTSSADQGNLYNSSDAVSRGGESIPRGQDGPTSVVSNRGGYVIRSAQPISLYSLNALELAAFKAIRAAREHQRSRGLTPDGAVGYESEFWKACEDYYRTAGQNEVCAERETLADVDSV</sequence>
<name>A0A9P9HAM2_FUSRE</name>
<evidence type="ECO:0000313" key="2">
    <source>
        <dbReference type="EMBL" id="KAH7253746.1"/>
    </source>
</evidence>